<evidence type="ECO:0000313" key="2">
    <source>
        <dbReference type="EMBL" id="TCS62486.1"/>
    </source>
</evidence>
<dbReference type="EMBL" id="SLZW01000005">
    <property type="protein sequence ID" value="TCS62486.1"/>
    <property type="molecule type" value="Genomic_DNA"/>
</dbReference>
<evidence type="ECO:0000313" key="3">
    <source>
        <dbReference type="Proteomes" id="UP000295304"/>
    </source>
</evidence>
<organism evidence="2 3">
    <name type="scientific">Varunaivibrio sulfuroxidans</name>
    <dbReference type="NCBI Taxonomy" id="1773489"/>
    <lineage>
        <taxon>Bacteria</taxon>
        <taxon>Pseudomonadati</taxon>
        <taxon>Pseudomonadota</taxon>
        <taxon>Alphaproteobacteria</taxon>
        <taxon>Rhodospirillales</taxon>
        <taxon>Magnetovibrionaceae</taxon>
        <taxon>Varunaivibrio</taxon>
    </lineage>
</organism>
<name>A0A4R3JBM2_9PROT</name>
<dbReference type="RefSeq" id="WP_132938944.1">
    <property type="nucleotide sequence ID" value="NZ_CP119676.1"/>
</dbReference>
<evidence type="ECO:0000256" key="1">
    <source>
        <dbReference type="SAM" id="MobiDB-lite"/>
    </source>
</evidence>
<dbReference type="Proteomes" id="UP000295304">
    <property type="component" value="Unassembled WGS sequence"/>
</dbReference>
<protein>
    <submittedName>
        <fullName evidence="2">Uncharacterized protein</fullName>
    </submittedName>
</protein>
<feature type="region of interest" description="Disordered" evidence="1">
    <location>
        <begin position="68"/>
        <end position="91"/>
    </location>
</feature>
<dbReference type="AlphaFoldDB" id="A0A4R3JBM2"/>
<keyword evidence="3" id="KW-1185">Reference proteome</keyword>
<feature type="region of interest" description="Disordered" evidence="1">
    <location>
        <begin position="1"/>
        <end position="25"/>
    </location>
</feature>
<accession>A0A4R3JBM2</accession>
<sequence length="91" mass="9640">MQHNHNNNEPLRGLSDDPDGEFDGGPVSAQSLLYCLEYLCQEAQGAGFDLTAHLIGAAAEAVRAESHLPQGEISHGDVLSMPIAPQTKTNA</sequence>
<comment type="caution">
    <text evidence="2">The sequence shown here is derived from an EMBL/GenBank/DDBJ whole genome shotgun (WGS) entry which is preliminary data.</text>
</comment>
<gene>
    <name evidence="2" type="ORF">EDD55_10531</name>
</gene>
<reference evidence="2 3" key="1">
    <citation type="submission" date="2019-03" db="EMBL/GenBank/DDBJ databases">
        <title>Genomic Encyclopedia of Type Strains, Phase IV (KMG-IV): sequencing the most valuable type-strain genomes for metagenomic binning, comparative biology and taxonomic classification.</title>
        <authorList>
            <person name="Goeker M."/>
        </authorList>
    </citation>
    <scope>NUCLEOTIDE SEQUENCE [LARGE SCALE GENOMIC DNA]</scope>
    <source>
        <strain evidence="2 3">DSM 101688</strain>
    </source>
</reference>
<proteinExistence type="predicted"/>